<gene>
    <name evidence="1" type="ORF">QBZ16_004996</name>
</gene>
<reference evidence="1" key="1">
    <citation type="submission" date="2021-01" db="EMBL/GenBank/DDBJ databases">
        <authorList>
            <person name="Eckstrom K.M.E."/>
        </authorList>
    </citation>
    <scope>NUCLEOTIDE SEQUENCE</scope>
    <source>
        <strain evidence="1">UVCC 0001</strain>
    </source>
</reference>
<dbReference type="EMBL" id="JASFZW010000008">
    <property type="protein sequence ID" value="KAK2076770.1"/>
    <property type="molecule type" value="Genomic_DNA"/>
</dbReference>
<evidence type="ECO:0000313" key="2">
    <source>
        <dbReference type="Proteomes" id="UP001255856"/>
    </source>
</evidence>
<keyword evidence="2" id="KW-1185">Reference proteome</keyword>
<organism evidence="1 2">
    <name type="scientific">Prototheca wickerhamii</name>
    <dbReference type="NCBI Taxonomy" id="3111"/>
    <lineage>
        <taxon>Eukaryota</taxon>
        <taxon>Viridiplantae</taxon>
        <taxon>Chlorophyta</taxon>
        <taxon>core chlorophytes</taxon>
        <taxon>Trebouxiophyceae</taxon>
        <taxon>Chlorellales</taxon>
        <taxon>Chlorellaceae</taxon>
        <taxon>Prototheca</taxon>
    </lineage>
</organism>
<sequence length="147" mass="16327">MTQPGCPFTAIKAYCFPFSEQDGTGCLLKVAHAEPGSSVLFHLTSSEGERADVVVQLKPNATSGYLRYVLPNSIKTQADLDATAEYAGHPDWAWRVRLWDPTMTTEILPKNDSFVDGVLCHKVRTEVQVDGRTIILWSFEPVDQGDR</sequence>
<dbReference type="Proteomes" id="UP001255856">
    <property type="component" value="Unassembled WGS sequence"/>
</dbReference>
<proteinExistence type="predicted"/>
<comment type="caution">
    <text evidence="1">The sequence shown here is derived from an EMBL/GenBank/DDBJ whole genome shotgun (WGS) entry which is preliminary data.</text>
</comment>
<protein>
    <submittedName>
        <fullName evidence="1">Uncharacterized protein</fullName>
    </submittedName>
</protein>
<accession>A0AAD9MJM5</accession>
<dbReference type="AlphaFoldDB" id="A0AAD9MJM5"/>
<evidence type="ECO:0000313" key="1">
    <source>
        <dbReference type="EMBL" id="KAK2076770.1"/>
    </source>
</evidence>
<name>A0AAD9MJM5_PROWI</name>